<comment type="caution">
    <text evidence="8">The sequence shown here is derived from an EMBL/GenBank/DDBJ whole genome shotgun (WGS) entry which is preliminary data.</text>
</comment>
<accession>A0AA35WIQ8</accession>
<name>A0AA35WIQ8_GEOBA</name>
<keyword evidence="9" id="KW-1185">Reference proteome</keyword>
<dbReference type="GO" id="GO:0018822">
    <property type="term" value="F:nitrile hydratase activity"/>
    <property type="evidence" value="ECO:0007669"/>
    <property type="project" value="UniProtKB-EC"/>
</dbReference>
<reference evidence="8" key="1">
    <citation type="submission" date="2023-03" db="EMBL/GenBank/DDBJ databases">
        <authorList>
            <person name="Steffen K."/>
            <person name="Cardenas P."/>
        </authorList>
    </citation>
    <scope>NUCLEOTIDE SEQUENCE</scope>
</reference>
<dbReference type="AlphaFoldDB" id="A0AA35WIQ8"/>
<dbReference type="SUPFAM" id="SSF56209">
    <property type="entry name" value="Nitrile hydratase alpha chain"/>
    <property type="match status" value="1"/>
</dbReference>
<protein>
    <recommendedName>
        <fullName evidence="2">nitrile hydratase</fullName>
        <ecNumber evidence="2">4.2.1.84</ecNumber>
    </recommendedName>
</protein>
<dbReference type="NCBIfam" id="TIGR01323">
    <property type="entry name" value="nitrile_alph"/>
    <property type="match status" value="1"/>
</dbReference>
<sequence>MTTHQTEDHDHPHPGAAPEDQPMSEVALRSVAIEALLVGKGLISVEEIGRQVDLMDARTPADGARVVARAWTDTEFKARLLSDARAALAELGFSLPEDTPHLAVVENTDDRRHLVVCTLCSCYPRMLLGRPPDWYKSLAYRARAVRDPRGVMADFGATPPEDAEVRVLDSTADLRYLVLPRRPAGTDGMNEDELASLVTRDSMIGVADALTPQPVPAAD</sequence>
<evidence type="ECO:0000256" key="1">
    <source>
        <dbReference type="ARBA" id="ARBA00009363"/>
    </source>
</evidence>
<comment type="catalytic activity">
    <reaction evidence="5">
        <text>an aliphatic primary amide = an aliphatic nitrile + H2O</text>
        <dbReference type="Rhea" id="RHEA:12673"/>
        <dbReference type="ChEBI" id="CHEBI:15377"/>
        <dbReference type="ChEBI" id="CHEBI:65285"/>
        <dbReference type="ChEBI" id="CHEBI:80291"/>
        <dbReference type="EC" id="4.2.1.84"/>
    </reaction>
</comment>
<organism evidence="8 9">
    <name type="scientific">Geodia barretti</name>
    <name type="common">Barrett's horny sponge</name>
    <dbReference type="NCBI Taxonomy" id="519541"/>
    <lineage>
        <taxon>Eukaryota</taxon>
        <taxon>Metazoa</taxon>
        <taxon>Porifera</taxon>
        <taxon>Demospongiae</taxon>
        <taxon>Heteroscleromorpha</taxon>
        <taxon>Tetractinellida</taxon>
        <taxon>Astrophorina</taxon>
        <taxon>Geodiidae</taxon>
        <taxon>Geodia</taxon>
    </lineage>
</organism>
<dbReference type="GO" id="GO:0046914">
    <property type="term" value="F:transition metal ion binding"/>
    <property type="evidence" value="ECO:0007669"/>
    <property type="project" value="InterPro"/>
</dbReference>
<dbReference type="InterPro" id="IPR023900">
    <property type="entry name" value="CN_Hdrtase_asu/SCN_Hdrlase_gsu"/>
</dbReference>
<evidence type="ECO:0000256" key="6">
    <source>
        <dbReference type="SAM" id="MobiDB-lite"/>
    </source>
</evidence>
<dbReference type="PIRSF" id="PIRSF001426">
    <property type="entry name" value="NHase_alpha"/>
    <property type="match status" value="1"/>
</dbReference>
<dbReference type="EMBL" id="CASHTH010001986">
    <property type="protein sequence ID" value="CAI8022958.1"/>
    <property type="molecule type" value="Genomic_DNA"/>
</dbReference>
<keyword evidence="4" id="KW-0456">Lyase</keyword>
<dbReference type="EC" id="4.2.1.84" evidence="2"/>
<proteinExistence type="inferred from homology"/>
<dbReference type="InterPro" id="IPR018141">
    <property type="entry name" value="Nitrile_hydratase_asu"/>
</dbReference>
<evidence type="ECO:0000256" key="4">
    <source>
        <dbReference type="ARBA" id="ARBA00023239"/>
    </source>
</evidence>
<dbReference type="Gene3D" id="3.90.330.10">
    <property type="entry name" value="Nitrile hydratase alpha /Thiocyanate hydrolase gamma"/>
    <property type="match status" value="1"/>
</dbReference>
<dbReference type="InterPro" id="IPR036648">
    <property type="entry name" value="CN_Hdrase_a/SCN_Hdrase_g_sf"/>
</dbReference>
<feature type="region of interest" description="Disordered" evidence="6">
    <location>
        <begin position="1"/>
        <end position="23"/>
    </location>
</feature>
<evidence type="ECO:0000256" key="3">
    <source>
        <dbReference type="ARBA" id="ARBA00022723"/>
    </source>
</evidence>
<keyword evidence="3" id="KW-0479">Metal-binding</keyword>
<dbReference type="InterPro" id="IPR004232">
    <property type="entry name" value="CN_Hdrtase_a/SCN_Hdrlase_g"/>
</dbReference>
<evidence type="ECO:0000256" key="2">
    <source>
        <dbReference type="ARBA" id="ARBA00013079"/>
    </source>
</evidence>
<dbReference type="Pfam" id="PF02979">
    <property type="entry name" value="NHase_alpha"/>
    <property type="match status" value="1"/>
</dbReference>
<evidence type="ECO:0000313" key="8">
    <source>
        <dbReference type="EMBL" id="CAI8022958.1"/>
    </source>
</evidence>
<comment type="similarity">
    <text evidence="1">Belongs to the nitrile hydratase subunit alpha family.</text>
</comment>
<evidence type="ECO:0000256" key="5">
    <source>
        <dbReference type="ARBA" id="ARBA00044877"/>
    </source>
</evidence>
<evidence type="ECO:0000259" key="7">
    <source>
        <dbReference type="Pfam" id="PF02979"/>
    </source>
</evidence>
<feature type="compositionally biased region" description="Basic and acidic residues" evidence="6">
    <location>
        <begin position="1"/>
        <end position="13"/>
    </location>
</feature>
<gene>
    <name evidence="8" type="ORF">GBAR_LOCUS13449</name>
</gene>
<dbReference type="Proteomes" id="UP001174909">
    <property type="component" value="Unassembled WGS sequence"/>
</dbReference>
<feature type="domain" description="Nitrile hydratase alpha/Thiocyanate hydrolase gamma" evidence="7">
    <location>
        <begin position="25"/>
        <end position="207"/>
    </location>
</feature>
<evidence type="ECO:0000313" key="9">
    <source>
        <dbReference type="Proteomes" id="UP001174909"/>
    </source>
</evidence>